<proteinExistence type="predicted"/>
<dbReference type="AlphaFoldDB" id="A0A0E9SUY2"/>
<sequence length="25" mass="2605">MSASPHCKGRRGVAQSVTAGTRIHP</sequence>
<evidence type="ECO:0000313" key="2">
    <source>
        <dbReference type="EMBL" id="JAH44450.1"/>
    </source>
</evidence>
<name>A0A0E9SUY2_ANGAN</name>
<reference evidence="2" key="2">
    <citation type="journal article" date="2015" name="Fish Shellfish Immunol.">
        <title>Early steps in the European eel (Anguilla anguilla)-Vibrio vulnificus interaction in the gills: Role of the RtxA13 toxin.</title>
        <authorList>
            <person name="Callol A."/>
            <person name="Pajuelo D."/>
            <person name="Ebbesson L."/>
            <person name="Teles M."/>
            <person name="MacKenzie S."/>
            <person name="Amaro C."/>
        </authorList>
    </citation>
    <scope>NUCLEOTIDE SEQUENCE</scope>
</reference>
<evidence type="ECO:0000256" key="1">
    <source>
        <dbReference type="SAM" id="MobiDB-lite"/>
    </source>
</evidence>
<organism evidence="2">
    <name type="scientific">Anguilla anguilla</name>
    <name type="common">European freshwater eel</name>
    <name type="synonym">Muraena anguilla</name>
    <dbReference type="NCBI Taxonomy" id="7936"/>
    <lineage>
        <taxon>Eukaryota</taxon>
        <taxon>Metazoa</taxon>
        <taxon>Chordata</taxon>
        <taxon>Craniata</taxon>
        <taxon>Vertebrata</taxon>
        <taxon>Euteleostomi</taxon>
        <taxon>Actinopterygii</taxon>
        <taxon>Neopterygii</taxon>
        <taxon>Teleostei</taxon>
        <taxon>Anguilliformes</taxon>
        <taxon>Anguillidae</taxon>
        <taxon>Anguilla</taxon>
    </lineage>
</organism>
<feature type="region of interest" description="Disordered" evidence="1">
    <location>
        <begin position="1"/>
        <end position="25"/>
    </location>
</feature>
<protein>
    <submittedName>
        <fullName evidence="2">Uncharacterized protein</fullName>
    </submittedName>
</protein>
<accession>A0A0E9SUY2</accession>
<dbReference type="EMBL" id="GBXM01064127">
    <property type="protein sequence ID" value="JAH44450.1"/>
    <property type="molecule type" value="Transcribed_RNA"/>
</dbReference>
<reference evidence="2" key="1">
    <citation type="submission" date="2014-11" db="EMBL/GenBank/DDBJ databases">
        <authorList>
            <person name="Amaro Gonzalez C."/>
        </authorList>
    </citation>
    <scope>NUCLEOTIDE SEQUENCE</scope>
</reference>